<feature type="compositionally biased region" description="Basic and acidic residues" evidence="6">
    <location>
        <begin position="303"/>
        <end position="325"/>
    </location>
</feature>
<evidence type="ECO:0000256" key="2">
    <source>
        <dbReference type="ARBA" id="ARBA00022475"/>
    </source>
</evidence>
<protein>
    <submittedName>
        <fullName evidence="8">Lysylphosphatidylglycerol synthase-like protein</fullName>
    </submittedName>
</protein>
<feature type="region of interest" description="Disordered" evidence="6">
    <location>
        <begin position="301"/>
        <end position="325"/>
    </location>
</feature>
<evidence type="ECO:0000256" key="3">
    <source>
        <dbReference type="ARBA" id="ARBA00022692"/>
    </source>
</evidence>
<name>A0A3N1HJS0_9ACTN</name>
<comment type="caution">
    <text evidence="8">The sequence shown here is derived from an EMBL/GenBank/DDBJ whole genome shotgun (WGS) entry which is preliminary data.</text>
</comment>
<keyword evidence="5 7" id="KW-0472">Membrane</keyword>
<gene>
    <name evidence="8" type="ORF">EDC03_2063</name>
</gene>
<keyword evidence="2" id="KW-1003">Cell membrane</keyword>
<reference evidence="8 9" key="1">
    <citation type="journal article" date="2015" name="Stand. Genomic Sci.">
        <title>Genomic Encyclopedia of Bacterial and Archaeal Type Strains, Phase III: the genomes of soil and plant-associated and newly described type strains.</title>
        <authorList>
            <person name="Whitman W.B."/>
            <person name="Woyke T."/>
            <person name="Klenk H.P."/>
            <person name="Zhou Y."/>
            <person name="Lilburn T.G."/>
            <person name="Beck B.J."/>
            <person name="De Vos P."/>
            <person name="Vandamme P."/>
            <person name="Eisen J.A."/>
            <person name="Garrity G."/>
            <person name="Hugenholtz P."/>
            <person name="Kyrpides N.C."/>
        </authorList>
    </citation>
    <scope>NUCLEOTIDE SEQUENCE [LARGE SCALE GENOMIC DNA]</scope>
    <source>
        <strain evidence="8 9">CECT 7306</strain>
    </source>
</reference>
<feature type="transmembrane region" description="Helical" evidence="7">
    <location>
        <begin position="144"/>
        <end position="177"/>
    </location>
</feature>
<dbReference type="Proteomes" id="UP000276232">
    <property type="component" value="Unassembled WGS sequence"/>
</dbReference>
<feature type="transmembrane region" description="Helical" evidence="7">
    <location>
        <begin position="189"/>
        <end position="216"/>
    </location>
</feature>
<evidence type="ECO:0000313" key="9">
    <source>
        <dbReference type="Proteomes" id="UP000276232"/>
    </source>
</evidence>
<dbReference type="Pfam" id="PF03706">
    <property type="entry name" value="LPG_synthase_TM"/>
    <property type="match status" value="1"/>
</dbReference>
<sequence>MGRRTRAALQVGVAVALLVAVVAVVGGEPFRRALGVVTPGTTVAALGLGALATVGQALRWRAVVLARQQRTPAAASGPGVTAAGSRLTRGRSVGEYYRAQLLNAVLPGGLAGDLLRAHRAREPRRGGWVSSAAAVLVERLAGSALLLGVAAAVVAAASPAWAVGLAAAALVLAVVVVRAVGRVPAGVHAAVWGWSAVALGALVALFAVAAVAVPAADGDPRPDVRGTAVLAVLALLGMSLPVGVGGFGPREALAAVAAGTAGTTPGQAVAVTAGYGVLAALAAAPGLVLLLIDLARWSGRGGADGREVELDRDVLPEDEAPRGRP</sequence>
<dbReference type="PANTHER" id="PTHR40277">
    <property type="entry name" value="BLL5419 PROTEIN"/>
    <property type="match status" value="1"/>
</dbReference>
<proteinExistence type="predicted"/>
<evidence type="ECO:0000313" key="8">
    <source>
        <dbReference type="EMBL" id="ROP42778.1"/>
    </source>
</evidence>
<feature type="transmembrane region" description="Helical" evidence="7">
    <location>
        <begin position="228"/>
        <end position="248"/>
    </location>
</feature>
<dbReference type="OrthoDB" id="4803763at2"/>
<comment type="subcellular location">
    <subcellularLocation>
        <location evidence="1">Cell membrane</location>
        <topology evidence="1">Multi-pass membrane protein</topology>
    </subcellularLocation>
</comment>
<keyword evidence="9" id="KW-1185">Reference proteome</keyword>
<dbReference type="AlphaFoldDB" id="A0A3N1HJS0"/>
<dbReference type="PANTHER" id="PTHR40277:SF1">
    <property type="entry name" value="BLL5419 PROTEIN"/>
    <property type="match status" value="1"/>
</dbReference>
<evidence type="ECO:0000256" key="4">
    <source>
        <dbReference type="ARBA" id="ARBA00022989"/>
    </source>
</evidence>
<feature type="transmembrane region" description="Helical" evidence="7">
    <location>
        <begin position="268"/>
        <end position="292"/>
    </location>
</feature>
<evidence type="ECO:0000256" key="7">
    <source>
        <dbReference type="SAM" id="Phobius"/>
    </source>
</evidence>
<feature type="transmembrane region" description="Helical" evidence="7">
    <location>
        <begin position="33"/>
        <end position="58"/>
    </location>
</feature>
<dbReference type="InterPro" id="IPR022791">
    <property type="entry name" value="L-PG_synthase/AglD"/>
</dbReference>
<evidence type="ECO:0000256" key="6">
    <source>
        <dbReference type="SAM" id="MobiDB-lite"/>
    </source>
</evidence>
<evidence type="ECO:0000256" key="1">
    <source>
        <dbReference type="ARBA" id="ARBA00004651"/>
    </source>
</evidence>
<keyword evidence="4 7" id="KW-1133">Transmembrane helix</keyword>
<evidence type="ECO:0000256" key="5">
    <source>
        <dbReference type="ARBA" id="ARBA00023136"/>
    </source>
</evidence>
<dbReference type="EMBL" id="RJKN01000005">
    <property type="protein sequence ID" value="ROP42778.1"/>
    <property type="molecule type" value="Genomic_DNA"/>
</dbReference>
<dbReference type="InParanoid" id="A0A3N1HJS0"/>
<keyword evidence="3 7" id="KW-0812">Transmembrane</keyword>
<organism evidence="8 9">
    <name type="scientific">Pseudokineococcus lusitanus</name>
    <dbReference type="NCBI Taxonomy" id="763993"/>
    <lineage>
        <taxon>Bacteria</taxon>
        <taxon>Bacillati</taxon>
        <taxon>Actinomycetota</taxon>
        <taxon>Actinomycetes</taxon>
        <taxon>Kineosporiales</taxon>
        <taxon>Kineosporiaceae</taxon>
        <taxon>Pseudokineococcus</taxon>
    </lineage>
</organism>
<dbReference type="RefSeq" id="WP_158674264.1">
    <property type="nucleotide sequence ID" value="NZ_RJKN01000005.1"/>
</dbReference>
<accession>A0A3N1HJS0</accession>
<dbReference type="GO" id="GO:0005886">
    <property type="term" value="C:plasma membrane"/>
    <property type="evidence" value="ECO:0007669"/>
    <property type="project" value="UniProtKB-SubCell"/>
</dbReference>